<dbReference type="Gene3D" id="2.60.40.420">
    <property type="entry name" value="Cupredoxins - blue copper proteins"/>
    <property type="match status" value="1"/>
</dbReference>
<dbReference type="InterPro" id="IPR015078">
    <property type="entry name" value="DP-EP"/>
</dbReference>
<dbReference type="EMBL" id="JAERPS020000002">
    <property type="protein sequence ID" value="MBZ9611425.1"/>
    <property type="molecule type" value="Genomic_DNA"/>
</dbReference>
<proteinExistence type="predicted"/>
<dbReference type="Proteomes" id="UP000663814">
    <property type="component" value="Unassembled WGS sequence"/>
</dbReference>
<protein>
    <submittedName>
        <fullName evidence="1">DP-EP family protein</fullName>
    </submittedName>
</protein>
<gene>
    <name evidence="1" type="ORF">I4W93_007425</name>
</gene>
<dbReference type="RefSeq" id="WP_205309599.1">
    <property type="nucleotide sequence ID" value="NZ_JAERPS020000002.1"/>
</dbReference>
<evidence type="ECO:0000313" key="2">
    <source>
        <dbReference type="Proteomes" id="UP000663814"/>
    </source>
</evidence>
<dbReference type="Pfam" id="PF08985">
    <property type="entry name" value="DP-EP"/>
    <property type="match status" value="1"/>
</dbReference>
<keyword evidence="2" id="KW-1185">Reference proteome</keyword>
<name>A0ABS7X7A3_9GAMM</name>
<accession>A0ABS7X7A3</accession>
<dbReference type="InterPro" id="IPR008972">
    <property type="entry name" value="Cupredoxin"/>
</dbReference>
<dbReference type="SUPFAM" id="SSF49503">
    <property type="entry name" value="Cupredoxins"/>
    <property type="match status" value="1"/>
</dbReference>
<sequence length="124" mass="13188">MSNTQTTELVQVVVDLLNGEPAFSYLNSAGQPCDGDVTVVEAETITYQLIDNTGRGLKFAGAGFVTPFDGIIDSIAISADGMQLQMIDSDQTAGNSKFQFVLTNATNTLLVISPDPEVKNFPPN</sequence>
<comment type="caution">
    <text evidence="1">The sequence shown here is derived from an EMBL/GenBank/DDBJ whole genome shotgun (WGS) entry which is preliminary data.</text>
</comment>
<organism evidence="1 2">
    <name type="scientific">Rheinheimera maricola</name>
    <dbReference type="NCBI Taxonomy" id="2793282"/>
    <lineage>
        <taxon>Bacteria</taxon>
        <taxon>Pseudomonadati</taxon>
        <taxon>Pseudomonadota</taxon>
        <taxon>Gammaproteobacteria</taxon>
        <taxon>Chromatiales</taxon>
        <taxon>Chromatiaceae</taxon>
        <taxon>Rheinheimera</taxon>
    </lineage>
</organism>
<reference evidence="1 2" key="1">
    <citation type="submission" date="2021-08" db="EMBL/GenBank/DDBJ databases">
        <title>Rheinheimera aquimaris sp. nov., isolated from seawater of the East Sea in Korea.</title>
        <authorList>
            <person name="Kim K.H."/>
            <person name="Wenting R."/>
            <person name="Kim K.R."/>
            <person name="Jeon C.O."/>
        </authorList>
    </citation>
    <scope>NUCLEOTIDE SEQUENCE [LARGE SCALE GENOMIC DNA]</scope>
    <source>
        <strain evidence="1 2">MA-13</strain>
    </source>
</reference>
<evidence type="ECO:0000313" key="1">
    <source>
        <dbReference type="EMBL" id="MBZ9611425.1"/>
    </source>
</evidence>